<organism evidence="2 3">
    <name type="scientific">Exidia glandulosa HHB12029</name>
    <dbReference type="NCBI Taxonomy" id="1314781"/>
    <lineage>
        <taxon>Eukaryota</taxon>
        <taxon>Fungi</taxon>
        <taxon>Dikarya</taxon>
        <taxon>Basidiomycota</taxon>
        <taxon>Agaricomycotina</taxon>
        <taxon>Agaricomycetes</taxon>
        <taxon>Auriculariales</taxon>
        <taxon>Exidiaceae</taxon>
        <taxon>Exidia</taxon>
    </lineage>
</organism>
<dbReference type="Proteomes" id="UP000077266">
    <property type="component" value="Unassembled WGS sequence"/>
</dbReference>
<evidence type="ECO:0000313" key="2">
    <source>
        <dbReference type="EMBL" id="KZV85720.1"/>
    </source>
</evidence>
<dbReference type="OrthoDB" id="3058213at2759"/>
<dbReference type="InterPro" id="IPR000210">
    <property type="entry name" value="BTB/POZ_dom"/>
</dbReference>
<protein>
    <recommendedName>
        <fullName evidence="1">BTB domain-containing protein</fullName>
    </recommendedName>
</protein>
<sequence>MAIQSKIQRALERHPNFYFEKGDLVLEVDGLLCRVHSDFLKAASPIFSTVLRLPLPADSAEGQDDISPVQLVGISRTEITTVLRAVYTRSNSFTLNELLVIFRISAFLVMDDLFQWAIDSINNHVDAMPTPIEKVAYGVYGKVEWWVTEGLRSLVEWPCPQFAIDGPVARILSMDTYVHITTAVEKVRRVRIRIAHTVTDFSASSDCSTKEECTAAWYCHVGSPFQLRYLSLEKPLSSWEAPMWIHQRSTPGLCMSCRLANKGRLSVEKPIWHLEENVIQTAIGKLLSALEPRTG</sequence>
<dbReference type="PROSITE" id="PS50097">
    <property type="entry name" value="BTB"/>
    <property type="match status" value="1"/>
</dbReference>
<feature type="domain" description="BTB" evidence="1">
    <location>
        <begin position="22"/>
        <end position="95"/>
    </location>
</feature>
<dbReference type="Gene3D" id="3.30.710.10">
    <property type="entry name" value="Potassium Channel Kv1.1, Chain A"/>
    <property type="match status" value="1"/>
</dbReference>
<accession>A0A165DZ55</accession>
<evidence type="ECO:0000313" key="3">
    <source>
        <dbReference type="Proteomes" id="UP000077266"/>
    </source>
</evidence>
<keyword evidence="3" id="KW-1185">Reference proteome</keyword>
<proteinExistence type="predicted"/>
<name>A0A165DZ55_EXIGL</name>
<dbReference type="EMBL" id="KV426178">
    <property type="protein sequence ID" value="KZV85720.1"/>
    <property type="molecule type" value="Genomic_DNA"/>
</dbReference>
<dbReference type="InParanoid" id="A0A165DZ55"/>
<evidence type="ECO:0000259" key="1">
    <source>
        <dbReference type="PROSITE" id="PS50097"/>
    </source>
</evidence>
<dbReference type="InterPro" id="IPR011333">
    <property type="entry name" value="SKP1/BTB/POZ_sf"/>
</dbReference>
<dbReference type="SUPFAM" id="SSF54695">
    <property type="entry name" value="POZ domain"/>
    <property type="match status" value="1"/>
</dbReference>
<dbReference type="AlphaFoldDB" id="A0A165DZ55"/>
<gene>
    <name evidence="2" type="ORF">EXIGLDRAFT_775260</name>
</gene>
<reference evidence="2 3" key="1">
    <citation type="journal article" date="2016" name="Mol. Biol. Evol.">
        <title>Comparative Genomics of Early-Diverging Mushroom-Forming Fungi Provides Insights into the Origins of Lignocellulose Decay Capabilities.</title>
        <authorList>
            <person name="Nagy L.G."/>
            <person name="Riley R."/>
            <person name="Tritt A."/>
            <person name="Adam C."/>
            <person name="Daum C."/>
            <person name="Floudas D."/>
            <person name="Sun H."/>
            <person name="Yadav J.S."/>
            <person name="Pangilinan J."/>
            <person name="Larsson K.H."/>
            <person name="Matsuura K."/>
            <person name="Barry K."/>
            <person name="Labutti K."/>
            <person name="Kuo R."/>
            <person name="Ohm R.A."/>
            <person name="Bhattacharya S.S."/>
            <person name="Shirouzu T."/>
            <person name="Yoshinaga Y."/>
            <person name="Martin F.M."/>
            <person name="Grigoriev I.V."/>
            <person name="Hibbett D.S."/>
        </authorList>
    </citation>
    <scope>NUCLEOTIDE SEQUENCE [LARGE SCALE GENOMIC DNA]</scope>
    <source>
        <strain evidence="2 3">HHB12029</strain>
    </source>
</reference>